<dbReference type="EMBL" id="MT141391">
    <property type="protein sequence ID" value="QJA59978.1"/>
    <property type="molecule type" value="Genomic_DNA"/>
</dbReference>
<evidence type="ECO:0000313" key="1">
    <source>
        <dbReference type="EMBL" id="QJA59978.1"/>
    </source>
</evidence>
<protein>
    <submittedName>
        <fullName evidence="1">Uncharacterized protein</fullName>
    </submittedName>
</protein>
<gene>
    <name evidence="1" type="ORF">MM415B01211_0010</name>
</gene>
<reference evidence="1" key="1">
    <citation type="submission" date="2020-03" db="EMBL/GenBank/DDBJ databases">
        <title>The deep terrestrial virosphere.</title>
        <authorList>
            <person name="Holmfeldt K."/>
            <person name="Nilsson E."/>
            <person name="Simone D."/>
            <person name="Lopez-Fernandez M."/>
            <person name="Wu X."/>
            <person name="de Brujin I."/>
            <person name="Lundin D."/>
            <person name="Andersson A."/>
            <person name="Bertilsson S."/>
            <person name="Dopson M."/>
        </authorList>
    </citation>
    <scope>NUCLEOTIDE SEQUENCE</scope>
    <source>
        <strain evidence="1">MM415B01211</strain>
    </source>
</reference>
<dbReference type="AlphaFoldDB" id="A0A6M3IRU7"/>
<name>A0A6M3IRU7_9ZZZZ</name>
<proteinExistence type="predicted"/>
<organism evidence="1">
    <name type="scientific">viral metagenome</name>
    <dbReference type="NCBI Taxonomy" id="1070528"/>
    <lineage>
        <taxon>unclassified sequences</taxon>
        <taxon>metagenomes</taxon>
        <taxon>organismal metagenomes</taxon>
    </lineage>
</organism>
<sequence>MNLHLSKLEVLKLICDKYDIPYDELKDNSNCVIDMVLKYQGVIITWEGTTYDCSKIQEVEKK</sequence>
<accession>A0A6M3IRU7</accession>